<dbReference type="PANTHER" id="PTHR43130">
    <property type="entry name" value="ARAC-FAMILY TRANSCRIPTIONAL REGULATOR"/>
    <property type="match status" value="1"/>
</dbReference>
<protein>
    <recommendedName>
        <fullName evidence="3">DJ-1/PfpI domain-containing protein</fullName>
    </recommendedName>
</protein>
<dbReference type="InterPro" id="IPR052158">
    <property type="entry name" value="INH-QAR"/>
</dbReference>
<organism evidence="2">
    <name type="scientific">marine sediment metagenome</name>
    <dbReference type="NCBI Taxonomy" id="412755"/>
    <lineage>
        <taxon>unclassified sequences</taxon>
        <taxon>metagenomes</taxon>
        <taxon>ecological metagenomes</taxon>
    </lineage>
</organism>
<sequence length="64" mass="7228">MSKTGKRSRSKKAGIDMALYLVSKIAGDQTAKMIQLRIEYDPKPPFDFGSPDKVPKEMIDKLKK</sequence>
<dbReference type="EMBL" id="BART01024174">
    <property type="protein sequence ID" value="GAH01463.1"/>
    <property type="molecule type" value="Genomic_DNA"/>
</dbReference>
<dbReference type="InterPro" id="IPR029062">
    <property type="entry name" value="Class_I_gatase-like"/>
</dbReference>
<evidence type="ECO:0000313" key="2">
    <source>
        <dbReference type="EMBL" id="GAH01463.1"/>
    </source>
</evidence>
<name>X1DYL9_9ZZZZ</name>
<accession>X1DYL9</accession>
<comment type="caution">
    <text evidence="2">The sequence shown here is derived from an EMBL/GenBank/DDBJ whole genome shotgun (WGS) entry which is preliminary data.</text>
</comment>
<reference evidence="2" key="1">
    <citation type="journal article" date="2014" name="Front. Microbiol.">
        <title>High frequency of phylogenetically diverse reductive dehalogenase-homologous genes in deep subseafloor sedimentary metagenomes.</title>
        <authorList>
            <person name="Kawai M."/>
            <person name="Futagami T."/>
            <person name="Toyoda A."/>
            <person name="Takaki Y."/>
            <person name="Nishi S."/>
            <person name="Hori S."/>
            <person name="Arai W."/>
            <person name="Tsubouchi T."/>
            <person name="Morono Y."/>
            <person name="Uchiyama I."/>
            <person name="Ito T."/>
            <person name="Fujiyama A."/>
            <person name="Inagaki F."/>
            <person name="Takami H."/>
        </authorList>
    </citation>
    <scope>NUCLEOTIDE SEQUENCE</scope>
    <source>
        <strain evidence="2">Expedition CK06-06</strain>
    </source>
</reference>
<gene>
    <name evidence="2" type="ORF">S01H4_43756</name>
</gene>
<evidence type="ECO:0000256" key="1">
    <source>
        <dbReference type="SAM" id="MobiDB-lite"/>
    </source>
</evidence>
<dbReference type="GO" id="GO:0006355">
    <property type="term" value="P:regulation of DNA-templated transcription"/>
    <property type="evidence" value="ECO:0007669"/>
    <property type="project" value="TreeGrafter"/>
</dbReference>
<dbReference type="PANTHER" id="PTHR43130:SF2">
    <property type="entry name" value="DJ-1_PFPI DOMAIN-CONTAINING PROTEIN"/>
    <property type="match status" value="1"/>
</dbReference>
<dbReference type="AlphaFoldDB" id="X1DYL9"/>
<dbReference type="Gene3D" id="3.40.50.880">
    <property type="match status" value="1"/>
</dbReference>
<proteinExistence type="predicted"/>
<feature type="compositionally biased region" description="Basic and acidic residues" evidence="1">
    <location>
        <begin position="53"/>
        <end position="64"/>
    </location>
</feature>
<evidence type="ECO:0008006" key="3">
    <source>
        <dbReference type="Google" id="ProtNLM"/>
    </source>
</evidence>
<feature type="region of interest" description="Disordered" evidence="1">
    <location>
        <begin position="43"/>
        <end position="64"/>
    </location>
</feature>